<evidence type="ECO:0000256" key="3">
    <source>
        <dbReference type="ARBA" id="ARBA00022827"/>
    </source>
</evidence>
<name>A0ABQ8FU73_9PEZI</name>
<dbReference type="EMBL" id="JAGTJR010000053">
    <property type="protein sequence ID" value="KAH7027022.1"/>
    <property type="molecule type" value="Genomic_DNA"/>
</dbReference>
<keyword evidence="3" id="KW-0274">FAD</keyword>
<comment type="similarity">
    <text evidence="1">Belongs to the paxM FAD-dependent monooxygenase family.</text>
</comment>
<evidence type="ECO:0000256" key="5">
    <source>
        <dbReference type="ARBA" id="ARBA00023033"/>
    </source>
</evidence>
<dbReference type="PANTHER" id="PTHR13789:SF215">
    <property type="entry name" value="FAD-BINDING DOMAIN-CONTAINING PROTEIN-RELATED"/>
    <property type="match status" value="1"/>
</dbReference>
<dbReference type="SUPFAM" id="SSF51905">
    <property type="entry name" value="FAD/NAD(P)-binding domain"/>
    <property type="match status" value="1"/>
</dbReference>
<keyword evidence="4" id="KW-0560">Oxidoreductase</keyword>
<comment type="caution">
    <text evidence="7">The sequence shown here is derived from an EMBL/GenBank/DDBJ whole genome shotgun (WGS) entry which is preliminary data.</text>
</comment>
<sequence>MPHPDPLDVIVVGAGIAGLSAGLSLGRAGHKVKVRIGPILERSDLQNEAGAAIMLCPNAARPLLGCGMDPAGAGFVIAKQSRIAHGATLATVWQRSWDDIVTRFGAPWFFAHRQDLHTELRRMAVAAGVTIETGKRVIDYAADGRGVVLDGGAVRGADVVVAADGVHSRATEIVLGEKKAARATGHSAFRFLIPTARINESPEISQILDDSDGCLKVFFDDSGRRLIQNFVATFPDPDVDEAKDWNRVEDPASLLNEYQRFHPALRAVLREAKSVTKWPLLYRDPIATWHRSNLVIVGDAAHPMLPYQGQAGAQAIEDGFALGIMLGNLTKATAHLVPQRLQLLEKARVNRTSAMQIFSQDVGTRAPDHILEAALPFFDGEIPQDPTEFMLYSFAHDVIKESEALLRREGLLDVASGLP</sequence>
<feature type="domain" description="FAD-binding" evidence="6">
    <location>
        <begin position="8"/>
        <end position="334"/>
    </location>
</feature>
<dbReference type="InterPro" id="IPR036188">
    <property type="entry name" value="FAD/NAD-bd_sf"/>
</dbReference>
<dbReference type="Gene3D" id="3.50.50.60">
    <property type="entry name" value="FAD/NAD(P)-binding domain"/>
    <property type="match status" value="1"/>
</dbReference>
<dbReference type="Pfam" id="PF01494">
    <property type="entry name" value="FAD_binding_3"/>
    <property type="match status" value="1"/>
</dbReference>
<evidence type="ECO:0000313" key="8">
    <source>
        <dbReference type="Proteomes" id="UP000774617"/>
    </source>
</evidence>
<evidence type="ECO:0000313" key="7">
    <source>
        <dbReference type="EMBL" id="KAH7027022.1"/>
    </source>
</evidence>
<organism evidence="7 8">
    <name type="scientific">Macrophomina phaseolina</name>
    <dbReference type="NCBI Taxonomy" id="35725"/>
    <lineage>
        <taxon>Eukaryota</taxon>
        <taxon>Fungi</taxon>
        <taxon>Dikarya</taxon>
        <taxon>Ascomycota</taxon>
        <taxon>Pezizomycotina</taxon>
        <taxon>Dothideomycetes</taxon>
        <taxon>Dothideomycetes incertae sedis</taxon>
        <taxon>Botryosphaeriales</taxon>
        <taxon>Botryosphaeriaceae</taxon>
        <taxon>Macrophomina</taxon>
    </lineage>
</organism>
<accession>A0ABQ8FU73</accession>
<dbReference type="PRINTS" id="PR00420">
    <property type="entry name" value="RNGMNOXGNASE"/>
</dbReference>
<dbReference type="PANTHER" id="PTHR13789">
    <property type="entry name" value="MONOOXYGENASE"/>
    <property type="match status" value="1"/>
</dbReference>
<evidence type="ECO:0000256" key="2">
    <source>
        <dbReference type="ARBA" id="ARBA00022630"/>
    </source>
</evidence>
<dbReference type="SUPFAM" id="SSF54373">
    <property type="entry name" value="FAD-linked reductases, C-terminal domain"/>
    <property type="match status" value="1"/>
</dbReference>
<evidence type="ECO:0000256" key="1">
    <source>
        <dbReference type="ARBA" id="ARBA00007992"/>
    </source>
</evidence>
<keyword evidence="2" id="KW-0285">Flavoprotein</keyword>
<dbReference type="InterPro" id="IPR050493">
    <property type="entry name" value="FAD-dep_Monooxygenase_BioMet"/>
</dbReference>
<evidence type="ECO:0000256" key="4">
    <source>
        <dbReference type="ARBA" id="ARBA00023002"/>
    </source>
</evidence>
<gene>
    <name evidence="7" type="ORF">B0J12DRAFT_745874</name>
</gene>
<protein>
    <submittedName>
        <fullName evidence="7">Salicylate hydroxylase</fullName>
    </submittedName>
</protein>
<reference evidence="7 8" key="1">
    <citation type="journal article" date="2021" name="Nat. Commun.">
        <title>Genetic determinants of endophytism in the Arabidopsis root mycobiome.</title>
        <authorList>
            <person name="Mesny F."/>
            <person name="Miyauchi S."/>
            <person name="Thiergart T."/>
            <person name="Pickel B."/>
            <person name="Atanasova L."/>
            <person name="Karlsson M."/>
            <person name="Huettel B."/>
            <person name="Barry K.W."/>
            <person name="Haridas S."/>
            <person name="Chen C."/>
            <person name="Bauer D."/>
            <person name="Andreopoulos W."/>
            <person name="Pangilinan J."/>
            <person name="LaButti K."/>
            <person name="Riley R."/>
            <person name="Lipzen A."/>
            <person name="Clum A."/>
            <person name="Drula E."/>
            <person name="Henrissat B."/>
            <person name="Kohler A."/>
            <person name="Grigoriev I.V."/>
            <person name="Martin F.M."/>
            <person name="Hacquard S."/>
        </authorList>
    </citation>
    <scope>NUCLEOTIDE SEQUENCE [LARGE SCALE GENOMIC DNA]</scope>
    <source>
        <strain evidence="7 8">MPI-SDFR-AT-0080</strain>
    </source>
</reference>
<evidence type="ECO:0000259" key="6">
    <source>
        <dbReference type="Pfam" id="PF01494"/>
    </source>
</evidence>
<dbReference type="Proteomes" id="UP000774617">
    <property type="component" value="Unassembled WGS sequence"/>
</dbReference>
<keyword evidence="5" id="KW-0503">Monooxygenase</keyword>
<dbReference type="InterPro" id="IPR002938">
    <property type="entry name" value="FAD-bd"/>
</dbReference>
<proteinExistence type="inferred from homology"/>
<keyword evidence="8" id="KW-1185">Reference proteome</keyword>